<keyword evidence="6" id="KW-0539">Nucleus</keyword>
<keyword evidence="7" id="KW-0175">Coiled coil</keyword>
<dbReference type="Gene3D" id="1.20.5.170">
    <property type="match status" value="1"/>
</dbReference>
<dbReference type="GO" id="GO:0005634">
    <property type="term" value="C:nucleus"/>
    <property type="evidence" value="ECO:0007669"/>
    <property type="project" value="UniProtKB-SubCell"/>
</dbReference>
<comment type="similarity">
    <text evidence="2">Belongs to the bZIP family.</text>
</comment>
<gene>
    <name evidence="10" type="primary">ATFC</name>
</gene>
<dbReference type="PROSITE" id="PS00036">
    <property type="entry name" value="BZIP_BASIC"/>
    <property type="match status" value="1"/>
</dbReference>
<feature type="domain" description="BZIP" evidence="9">
    <location>
        <begin position="280"/>
        <end position="343"/>
    </location>
</feature>
<sequence>MSSVLLWKEEPASPLSYDEVTLLDTTFYQTTPEDPYDIKFESDLTPCESKAEVASQILENLENLMDLDDLIKEEPFLLDEKMLPILDEVEPPRAIAVPVQIVKSEYNKAPDTQYLLKEFETMYDVVEFTHGTLTPPQSPPSGQPNLTTLEPLLTPTAYSIIPENKLTLFSMPEKQLLPEVPPVPYTHDISYPPADTPQPDIAHELAVVDELVRTRVEDMQWSSSSSNPGSPGSSSTSNFGDCSSDDPEWMPETIQSYTNDETTVKTPRKKSKPYTKGATEDKKVRKKEQNKNAATRYRLKKKAEVEEILTEEKGLLDTNSDLKNNITDLQREIKYLKGLMRDLFKAKGLIN</sequence>
<dbReference type="EMBL" id="GALX01002676">
    <property type="protein sequence ID" value="JAB65790.1"/>
    <property type="molecule type" value="Transcribed_RNA"/>
</dbReference>
<dbReference type="GO" id="GO:0001228">
    <property type="term" value="F:DNA-binding transcription activator activity, RNA polymerase II-specific"/>
    <property type="evidence" value="ECO:0007669"/>
    <property type="project" value="TreeGrafter"/>
</dbReference>
<feature type="compositionally biased region" description="Polar residues" evidence="8">
    <location>
        <begin position="253"/>
        <end position="265"/>
    </location>
</feature>
<keyword evidence="5" id="KW-0804">Transcription</keyword>
<dbReference type="FunFam" id="1.20.5.170:FF:000021">
    <property type="entry name" value="Cyclic AMP-dependent transcription factor ATF-4"/>
    <property type="match status" value="1"/>
</dbReference>
<feature type="compositionally biased region" description="Basic and acidic residues" evidence="8">
    <location>
        <begin position="278"/>
        <end position="290"/>
    </location>
</feature>
<evidence type="ECO:0000313" key="10">
    <source>
        <dbReference type="EMBL" id="JAB65790.1"/>
    </source>
</evidence>
<dbReference type="AlphaFoldDB" id="V5G6S9"/>
<name>V5G6S9_ANOGL</name>
<dbReference type="PANTHER" id="PTHR13044">
    <property type="entry name" value="ACTIVATING TRANSCRIPTION FACTOR ATF 4/5"/>
    <property type="match status" value="1"/>
</dbReference>
<reference evidence="10" key="1">
    <citation type="submission" date="2013-07" db="EMBL/GenBank/DDBJ databases">
        <title>Midgut Transcriptome Profiling of Anoplphora glabripennis, a Lignocellulose Degrading, Wood-Boring Cerambycid.</title>
        <authorList>
            <person name="Scully E.D."/>
            <person name="Hoover K."/>
            <person name="Carlson J.E."/>
            <person name="Tien M."/>
            <person name="Geib S.M."/>
        </authorList>
    </citation>
    <scope>NUCLEOTIDE SEQUENCE</scope>
</reference>
<keyword evidence="3" id="KW-0805">Transcription regulation</keyword>
<evidence type="ECO:0000256" key="8">
    <source>
        <dbReference type="SAM" id="MobiDB-lite"/>
    </source>
</evidence>
<evidence type="ECO:0000256" key="5">
    <source>
        <dbReference type="ARBA" id="ARBA00023163"/>
    </source>
</evidence>
<dbReference type="InterPro" id="IPR004827">
    <property type="entry name" value="bZIP"/>
</dbReference>
<accession>V5G6S9</accession>
<dbReference type="CDD" id="cd14692">
    <property type="entry name" value="bZIP_ATF4"/>
    <property type="match status" value="1"/>
</dbReference>
<dbReference type="GO" id="GO:0000977">
    <property type="term" value="F:RNA polymerase II transcription regulatory region sequence-specific DNA binding"/>
    <property type="evidence" value="ECO:0007669"/>
    <property type="project" value="TreeGrafter"/>
</dbReference>
<protein>
    <submittedName>
        <fullName evidence="10">Activating transcription factor of chaperone</fullName>
    </submittedName>
</protein>
<feature type="coiled-coil region" evidence="7">
    <location>
        <begin position="312"/>
        <end position="339"/>
    </location>
</feature>
<dbReference type="InterPro" id="IPR046347">
    <property type="entry name" value="bZIP_sf"/>
</dbReference>
<dbReference type="PANTHER" id="PTHR13044:SF14">
    <property type="entry name" value="CRYPTOCEPHAL, ISOFORM A"/>
    <property type="match status" value="1"/>
</dbReference>
<keyword evidence="4" id="KW-0238">DNA-binding</keyword>
<feature type="region of interest" description="Disordered" evidence="8">
    <location>
        <begin position="218"/>
        <end position="293"/>
    </location>
</feature>
<evidence type="ECO:0000259" key="9">
    <source>
        <dbReference type="PROSITE" id="PS50217"/>
    </source>
</evidence>
<dbReference type="SUPFAM" id="SSF57959">
    <property type="entry name" value="Leucine zipper domain"/>
    <property type="match status" value="1"/>
</dbReference>
<evidence type="ECO:0000256" key="6">
    <source>
        <dbReference type="ARBA" id="ARBA00023242"/>
    </source>
</evidence>
<dbReference type="PROSITE" id="PS50217">
    <property type="entry name" value="BZIP"/>
    <property type="match status" value="1"/>
</dbReference>
<dbReference type="Pfam" id="PF00170">
    <property type="entry name" value="bZIP_1"/>
    <property type="match status" value="1"/>
</dbReference>
<evidence type="ECO:0000256" key="1">
    <source>
        <dbReference type="ARBA" id="ARBA00004123"/>
    </source>
</evidence>
<feature type="compositionally biased region" description="Low complexity" evidence="8">
    <location>
        <begin position="222"/>
        <end position="238"/>
    </location>
</feature>
<comment type="subcellular location">
    <subcellularLocation>
        <location evidence="1">Nucleus</location>
    </subcellularLocation>
</comment>
<evidence type="ECO:0000256" key="7">
    <source>
        <dbReference type="SAM" id="Coils"/>
    </source>
</evidence>
<evidence type="ECO:0000256" key="4">
    <source>
        <dbReference type="ARBA" id="ARBA00023125"/>
    </source>
</evidence>
<evidence type="ECO:0000256" key="3">
    <source>
        <dbReference type="ARBA" id="ARBA00023015"/>
    </source>
</evidence>
<evidence type="ECO:0000256" key="2">
    <source>
        <dbReference type="ARBA" id="ARBA00007163"/>
    </source>
</evidence>
<dbReference type="SMART" id="SM00338">
    <property type="entry name" value="BRLZ"/>
    <property type="match status" value="1"/>
</dbReference>
<proteinExistence type="inferred from homology"/>
<organism evidence="10">
    <name type="scientific">Anoplophora glabripennis</name>
    <name type="common">Asian longhorn beetle</name>
    <name type="synonym">Anoplophora nobilis</name>
    <dbReference type="NCBI Taxonomy" id="217634"/>
    <lineage>
        <taxon>Eukaryota</taxon>
        <taxon>Metazoa</taxon>
        <taxon>Ecdysozoa</taxon>
        <taxon>Arthropoda</taxon>
        <taxon>Hexapoda</taxon>
        <taxon>Insecta</taxon>
        <taxon>Pterygota</taxon>
        <taxon>Neoptera</taxon>
        <taxon>Endopterygota</taxon>
        <taxon>Coleoptera</taxon>
        <taxon>Polyphaga</taxon>
        <taxon>Cucujiformia</taxon>
        <taxon>Chrysomeloidea</taxon>
        <taxon>Cerambycidae</taxon>
        <taxon>Lamiinae</taxon>
        <taxon>Lamiini</taxon>
        <taxon>Anoplophora</taxon>
    </lineage>
</organism>